<evidence type="ECO:0000259" key="7">
    <source>
        <dbReference type="Pfam" id="PF00892"/>
    </source>
</evidence>
<proteinExistence type="inferred from homology"/>
<dbReference type="AlphaFoldDB" id="A0A1H8PQV1"/>
<feature type="transmembrane region" description="Helical" evidence="6">
    <location>
        <begin position="123"/>
        <end position="140"/>
    </location>
</feature>
<dbReference type="InterPro" id="IPR050638">
    <property type="entry name" value="AA-Vitamin_Transporters"/>
</dbReference>
<evidence type="ECO:0000256" key="4">
    <source>
        <dbReference type="ARBA" id="ARBA00022989"/>
    </source>
</evidence>
<dbReference type="EMBL" id="FODS01000005">
    <property type="protein sequence ID" value="SEO44305.1"/>
    <property type="molecule type" value="Genomic_DNA"/>
</dbReference>
<evidence type="ECO:0000256" key="1">
    <source>
        <dbReference type="ARBA" id="ARBA00004141"/>
    </source>
</evidence>
<dbReference type="InterPro" id="IPR000620">
    <property type="entry name" value="EamA_dom"/>
</dbReference>
<dbReference type="STRING" id="569882.SAMN04490248_105104"/>
<dbReference type="SUPFAM" id="SSF103481">
    <property type="entry name" value="Multidrug resistance efflux transporter EmrE"/>
    <property type="match status" value="2"/>
</dbReference>
<name>A0A1H8PQV1_9RHOB</name>
<dbReference type="InterPro" id="IPR037185">
    <property type="entry name" value="EmrE-like"/>
</dbReference>
<evidence type="ECO:0000313" key="8">
    <source>
        <dbReference type="EMBL" id="SEO44305.1"/>
    </source>
</evidence>
<comment type="subcellular location">
    <subcellularLocation>
        <location evidence="1">Membrane</location>
        <topology evidence="1">Multi-pass membrane protein</topology>
    </subcellularLocation>
</comment>
<feature type="transmembrane region" description="Helical" evidence="6">
    <location>
        <begin position="269"/>
        <end position="287"/>
    </location>
</feature>
<dbReference type="PANTHER" id="PTHR32322">
    <property type="entry name" value="INNER MEMBRANE TRANSPORTER"/>
    <property type="match status" value="1"/>
</dbReference>
<feature type="transmembrane region" description="Helical" evidence="6">
    <location>
        <begin position="65"/>
        <end position="85"/>
    </location>
</feature>
<feature type="domain" description="EamA" evidence="7">
    <location>
        <begin position="152"/>
        <end position="287"/>
    </location>
</feature>
<dbReference type="Proteomes" id="UP000198893">
    <property type="component" value="Unassembled WGS sequence"/>
</dbReference>
<dbReference type="PANTHER" id="PTHR32322:SF2">
    <property type="entry name" value="EAMA DOMAIN-CONTAINING PROTEIN"/>
    <property type="match status" value="1"/>
</dbReference>
<keyword evidence="9" id="KW-1185">Reference proteome</keyword>
<evidence type="ECO:0000256" key="5">
    <source>
        <dbReference type="ARBA" id="ARBA00023136"/>
    </source>
</evidence>
<keyword evidence="4 6" id="KW-1133">Transmembrane helix</keyword>
<gene>
    <name evidence="8" type="ORF">SAMN04490248_105104</name>
</gene>
<evidence type="ECO:0000256" key="3">
    <source>
        <dbReference type="ARBA" id="ARBA00022692"/>
    </source>
</evidence>
<dbReference type="Pfam" id="PF00892">
    <property type="entry name" value="EamA"/>
    <property type="match status" value="2"/>
</dbReference>
<feature type="transmembrane region" description="Helical" evidence="6">
    <location>
        <begin position="152"/>
        <end position="172"/>
    </location>
</feature>
<organism evidence="8 9">
    <name type="scientific">Salinihabitans flavidus</name>
    <dbReference type="NCBI Taxonomy" id="569882"/>
    <lineage>
        <taxon>Bacteria</taxon>
        <taxon>Pseudomonadati</taxon>
        <taxon>Pseudomonadota</taxon>
        <taxon>Alphaproteobacteria</taxon>
        <taxon>Rhodobacterales</taxon>
        <taxon>Roseobacteraceae</taxon>
        <taxon>Salinihabitans</taxon>
    </lineage>
</organism>
<keyword evidence="5 6" id="KW-0472">Membrane</keyword>
<reference evidence="8 9" key="1">
    <citation type="submission" date="2016-10" db="EMBL/GenBank/DDBJ databases">
        <authorList>
            <person name="de Groot N.N."/>
        </authorList>
    </citation>
    <scope>NUCLEOTIDE SEQUENCE [LARGE SCALE GENOMIC DNA]</scope>
    <source>
        <strain evidence="8 9">DSM 27842</strain>
    </source>
</reference>
<accession>A0A1H8PQV1</accession>
<protein>
    <submittedName>
        <fullName evidence="8">Permease of the drug/metabolite transporter (DMT) superfamily</fullName>
    </submittedName>
</protein>
<feature type="transmembrane region" description="Helical" evidence="6">
    <location>
        <begin position="91"/>
        <end position="116"/>
    </location>
</feature>
<feature type="domain" description="EamA" evidence="7">
    <location>
        <begin position="10"/>
        <end position="139"/>
    </location>
</feature>
<evidence type="ECO:0000313" key="9">
    <source>
        <dbReference type="Proteomes" id="UP000198893"/>
    </source>
</evidence>
<comment type="similarity">
    <text evidence="2">Belongs to the EamA transporter family.</text>
</comment>
<feature type="transmembrane region" description="Helical" evidence="6">
    <location>
        <begin position="35"/>
        <end position="53"/>
    </location>
</feature>
<feature type="transmembrane region" description="Helical" evidence="6">
    <location>
        <begin position="218"/>
        <end position="237"/>
    </location>
</feature>
<dbReference type="RefSeq" id="WP_093116591.1">
    <property type="nucleotide sequence ID" value="NZ_FODS01000005.1"/>
</dbReference>
<keyword evidence="3 6" id="KW-0812">Transmembrane</keyword>
<feature type="transmembrane region" description="Helical" evidence="6">
    <location>
        <begin position="244"/>
        <end position="263"/>
    </location>
</feature>
<dbReference type="OrthoDB" id="8688375at2"/>
<feature type="transmembrane region" description="Helical" evidence="6">
    <location>
        <begin position="184"/>
        <end position="206"/>
    </location>
</feature>
<dbReference type="GO" id="GO:0016020">
    <property type="term" value="C:membrane"/>
    <property type="evidence" value="ECO:0007669"/>
    <property type="project" value="UniProtKB-SubCell"/>
</dbReference>
<evidence type="ECO:0000256" key="6">
    <source>
        <dbReference type="SAM" id="Phobius"/>
    </source>
</evidence>
<sequence length="306" mass="32594">MTSPVALFGMLLVLGAGWGLSQPLNKIAVSEGYQPLGIIFWQLVIGATVLGTLRSAQGKPLSLALPYWRTFVLIAIVGTLLPNSFSYRAAIHLPAGVLSVMLSLVPIFAFPIALWLGIDRFTLPRMAGLVVGLVGVVILANPDSMPDPSMVWWLPIALVAPFCYAVEGNIVAKWGTQGLGPGHVLFGASVLGIFIALPLAVISGQFISPFTDWNAPEYAILITSLVHVAVYTGYVWLMGQAGSVFAAQVAYIVTGAGVLWSMLILHERYSLWIWLAMGIILVGMALVQPRRKVAIAPIVPPGNVGG</sequence>
<evidence type="ECO:0000256" key="2">
    <source>
        <dbReference type="ARBA" id="ARBA00007362"/>
    </source>
</evidence>